<dbReference type="SUPFAM" id="SSF52799">
    <property type="entry name" value="(Phosphotyrosine protein) phosphatases II"/>
    <property type="match status" value="1"/>
</dbReference>
<evidence type="ECO:0000259" key="2">
    <source>
        <dbReference type="Pfam" id="PF14671"/>
    </source>
</evidence>
<accession>A0A1Q9C3J0</accession>
<dbReference type="AlphaFoldDB" id="A0A1Q9C3J0"/>
<dbReference type="EMBL" id="LSRX01001758">
    <property type="protein sequence ID" value="OLP77482.1"/>
    <property type="molecule type" value="Genomic_DNA"/>
</dbReference>
<dbReference type="Gene3D" id="3.90.190.10">
    <property type="entry name" value="Protein tyrosine phosphatase superfamily"/>
    <property type="match status" value="1"/>
</dbReference>
<evidence type="ECO:0000313" key="4">
    <source>
        <dbReference type="Proteomes" id="UP000186817"/>
    </source>
</evidence>
<keyword evidence="4" id="KW-1185">Reference proteome</keyword>
<sequence>MTVCPSTFAVVPSQTTWCEEERNEKAEKPCARAGDVPDLGFELCAIAPARSPAGPATKEKEAGDADRRSLPVRPLQTSRGPKCSELANTDGLPDASRVIRGPYFRSPMTDRDLAEAIEILPNRLYWAALHAAPRANPKVHYFSVDQEFIYEPFFADFGPLNLGMVWRYCKTLEAKLADASLAEKRIVHYCSHDPKKRANAATLISAFQVIVLGKPADEAYKPFQSVYPPFLPYRDATCGICTYSLTVLDCVKARALICTDS</sequence>
<dbReference type="OrthoDB" id="442453at2759"/>
<gene>
    <name evidence="3" type="primary">Cdc14a</name>
    <name evidence="3" type="ORF">AK812_SmicGene42449</name>
</gene>
<dbReference type="InterPro" id="IPR029021">
    <property type="entry name" value="Prot-tyrosine_phosphatase-like"/>
</dbReference>
<organism evidence="3 4">
    <name type="scientific">Symbiodinium microadriaticum</name>
    <name type="common">Dinoflagellate</name>
    <name type="synonym">Zooxanthella microadriatica</name>
    <dbReference type="NCBI Taxonomy" id="2951"/>
    <lineage>
        <taxon>Eukaryota</taxon>
        <taxon>Sar</taxon>
        <taxon>Alveolata</taxon>
        <taxon>Dinophyceae</taxon>
        <taxon>Suessiales</taxon>
        <taxon>Symbiodiniaceae</taxon>
        <taxon>Symbiodinium</taxon>
    </lineage>
</organism>
<feature type="compositionally biased region" description="Basic and acidic residues" evidence="1">
    <location>
        <begin position="57"/>
        <end position="69"/>
    </location>
</feature>
<dbReference type="Pfam" id="PF14671">
    <property type="entry name" value="DSPn"/>
    <property type="match status" value="1"/>
</dbReference>
<dbReference type="CDD" id="cd17657">
    <property type="entry name" value="CDC14_N"/>
    <property type="match status" value="1"/>
</dbReference>
<name>A0A1Q9C3J0_SYMMI</name>
<evidence type="ECO:0000256" key="1">
    <source>
        <dbReference type="SAM" id="MobiDB-lite"/>
    </source>
</evidence>
<protein>
    <submittedName>
        <fullName evidence="3">Dual specificity protein phosphatase CDC14A</fullName>
    </submittedName>
</protein>
<proteinExistence type="predicted"/>
<evidence type="ECO:0000313" key="3">
    <source>
        <dbReference type="EMBL" id="OLP77482.1"/>
    </source>
</evidence>
<dbReference type="InterPro" id="IPR029260">
    <property type="entry name" value="DSPn"/>
</dbReference>
<dbReference type="Proteomes" id="UP000186817">
    <property type="component" value="Unassembled WGS sequence"/>
</dbReference>
<feature type="domain" description="Dual specificity/tyrosine protein phosphatase N-terminal" evidence="2">
    <location>
        <begin position="118"/>
        <end position="253"/>
    </location>
</feature>
<comment type="caution">
    <text evidence="3">The sequence shown here is derived from an EMBL/GenBank/DDBJ whole genome shotgun (WGS) entry which is preliminary data.</text>
</comment>
<feature type="region of interest" description="Disordered" evidence="1">
    <location>
        <begin position="51"/>
        <end position="87"/>
    </location>
</feature>
<reference evidence="3 4" key="1">
    <citation type="submission" date="2016-02" db="EMBL/GenBank/DDBJ databases">
        <title>Genome analysis of coral dinoflagellate symbionts highlights evolutionary adaptations to a symbiotic lifestyle.</title>
        <authorList>
            <person name="Aranda M."/>
            <person name="Li Y."/>
            <person name="Liew Y.J."/>
            <person name="Baumgarten S."/>
            <person name="Simakov O."/>
            <person name="Wilson M."/>
            <person name="Piel J."/>
            <person name="Ashoor H."/>
            <person name="Bougouffa S."/>
            <person name="Bajic V.B."/>
            <person name="Ryu T."/>
            <person name="Ravasi T."/>
            <person name="Bayer T."/>
            <person name="Micklem G."/>
            <person name="Kim H."/>
            <person name="Bhak J."/>
            <person name="Lajeunesse T.C."/>
            <person name="Voolstra C.R."/>
        </authorList>
    </citation>
    <scope>NUCLEOTIDE SEQUENCE [LARGE SCALE GENOMIC DNA]</scope>
    <source>
        <strain evidence="3 4">CCMP2467</strain>
    </source>
</reference>